<dbReference type="Proteomes" id="UP000494165">
    <property type="component" value="Unassembled WGS sequence"/>
</dbReference>
<dbReference type="Pfam" id="PF21673">
    <property type="entry name" value="CCDC93_N"/>
    <property type="match status" value="1"/>
</dbReference>
<evidence type="ECO:0000259" key="5">
    <source>
        <dbReference type="Pfam" id="PF09762"/>
    </source>
</evidence>
<protein>
    <recommendedName>
        <fullName evidence="2">Coiled-coil domain-containing protein 93</fullName>
    </recommendedName>
</protein>
<dbReference type="OrthoDB" id="16092at2759"/>
<dbReference type="PANTHER" id="PTHR16441:SF0">
    <property type="entry name" value="COILED-COIL DOMAIN-CONTAINING PROTEIN 93"/>
    <property type="match status" value="1"/>
</dbReference>
<feature type="domain" description="CCDC93 N-terminal" evidence="6">
    <location>
        <begin position="8"/>
        <end position="110"/>
    </location>
</feature>
<organism evidence="7 8">
    <name type="scientific">Cloeon dipterum</name>
    <dbReference type="NCBI Taxonomy" id="197152"/>
    <lineage>
        <taxon>Eukaryota</taxon>
        <taxon>Metazoa</taxon>
        <taxon>Ecdysozoa</taxon>
        <taxon>Arthropoda</taxon>
        <taxon>Hexapoda</taxon>
        <taxon>Insecta</taxon>
        <taxon>Pterygota</taxon>
        <taxon>Palaeoptera</taxon>
        <taxon>Ephemeroptera</taxon>
        <taxon>Pisciforma</taxon>
        <taxon>Baetidae</taxon>
        <taxon>Cloeon</taxon>
    </lineage>
</organism>
<accession>A0A8S1D353</accession>
<feature type="coiled-coil region" evidence="4">
    <location>
        <begin position="265"/>
        <end position="299"/>
    </location>
</feature>
<feature type="coiled-coil region" evidence="4">
    <location>
        <begin position="479"/>
        <end position="541"/>
    </location>
</feature>
<keyword evidence="3 4" id="KW-0175">Coiled coil</keyword>
<keyword evidence="8" id="KW-1185">Reference proteome</keyword>
<feature type="domain" description="CCDC93 coiled-coil" evidence="5">
    <location>
        <begin position="253"/>
        <end position="536"/>
    </location>
</feature>
<dbReference type="InterPro" id="IPR039116">
    <property type="entry name" value="CCDC93"/>
</dbReference>
<sequence length="546" mass="62825">MSVNEDVQQQIQEITDLLVAAGYFRARIKTLPVFDKVVGGMVWCIVNCNFDVDVDLLFQENLTIGQRIALTEKIVAVLGQMECPYRIEPHQIQGLDFKNIFSAIRWLVKKSLETRSKRGAQIRSLAVSKLDRIFSAPVRVDVEKEKHILDAIHSYGVVRKFKRQGKPPADEMASIETTLFEYSGRSLGLGEVQEKDEQRKVEELMEAMSIAEDAETTKLTAMAVESFLKNVEEKKVEGKVESSPSSALRRKYLLESQREALVVSLAKCQEEKSQTLQKLAEVESKVSSLIESQQKLDEEGERLSTLYSTTNKDIVDKLIDKVEKLESLKQDEVAFKQQCHKDLEVLQNKLSEVQSDPRERKEMIPSEREGEQAKELAALRIYYGKLNRNIASMLRQIDEVPGRAELAQYQKRFLELYTQVADKHKETKQYYTLYNTLHDTHSFLKKELDLLNSIQESYNEAMMSSVGKEQFNEQFKLIVERVRQNKSKIEAKHNEEKAKRDRLSHSLLSLVEKERSYINAIKRLTIECRKNEDLLAAVRNRTAANN</sequence>
<name>A0A8S1D353_9INSE</name>
<evidence type="ECO:0000259" key="6">
    <source>
        <dbReference type="Pfam" id="PF21673"/>
    </source>
</evidence>
<evidence type="ECO:0000256" key="4">
    <source>
        <dbReference type="SAM" id="Coils"/>
    </source>
</evidence>
<proteinExistence type="inferred from homology"/>
<evidence type="ECO:0000313" key="7">
    <source>
        <dbReference type="EMBL" id="CAB3376087.1"/>
    </source>
</evidence>
<dbReference type="EMBL" id="CADEPI010000123">
    <property type="protein sequence ID" value="CAB3376087.1"/>
    <property type="molecule type" value="Genomic_DNA"/>
</dbReference>
<comment type="similarity">
    <text evidence="1">Belongs to the CCDC93 family.</text>
</comment>
<dbReference type="InterPro" id="IPR048747">
    <property type="entry name" value="CCDC93_N"/>
</dbReference>
<reference evidence="7 8" key="1">
    <citation type="submission" date="2020-04" db="EMBL/GenBank/DDBJ databases">
        <authorList>
            <person name="Alioto T."/>
            <person name="Alioto T."/>
            <person name="Gomez Garrido J."/>
        </authorList>
    </citation>
    <scope>NUCLEOTIDE SEQUENCE [LARGE SCALE GENOMIC DNA]</scope>
</reference>
<dbReference type="GO" id="GO:0006893">
    <property type="term" value="P:Golgi to plasma membrane transport"/>
    <property type="evidence" value="ECO:0007669"/>
    <property type="project" value="TreeGrafter"/>
</dbReference>
<dbReference type="InterPro" id="IPR019159">
    <property type="entry name" value="CCDC93_CC"/>
</dbReference>
<evidence type="ECO:0000256" key="1">
    <source>
        <dbReference type="ARBA" id="ARBA00007219"/>
    </source>
</evidence>
<dbReference type="AlphaFoldDB" id="A0A8S1D353"/>
<dbReference type="PANTHER" id="PTHR16441">
    <property type="entry name" value="FIDIPIDINE"/>
    <property type="match status" value="1"/>
</dbReference>
<gene>
    <name evidence="7" type="ORF">CLODIP_2_CD15687</name>
</gene>
<evidence type="ECO:0000256" key="2">
    <source>
        <dbReference type="ARBA" id="ARBA00016765"/>
    </source>
</evidence>
<comment type="caution">
    <text evidence="7">The sequence shown here is derived from an EMBL/GenBank/DDBJ whole genome shotgun (WGS) entry which is preliminary data.</text>
</comment>
<evidence type="ECO:0000313" key="8">
    <source>
        <dbReference type="Proteomes" id="UP000494165"/>
    </source>
</evidence>
<evidence type="ECO:0000256" key="3">
    <source>
        <dbReference type="ARBA" id="ARBA00023054"/>
    </source>
</evidence>
<dbReference type="Pfam" id="PF09762">
    <property type="entry name" value="CCDC93_CC"/>
    <property type="match status" value="1"/>
</dbReference>